<evidence type="ECO:0000313" key="13">
    <source>
        <dbReference type="EMBL" id="KAG0328792.1"/>
    </source>
</evidence>
<dbReference type="OrthoDB" id="40021at2759"/>
<keyword evidence="14" id="KW-1185">Reference proteome</keyword>
<keyword evidence="5 13" id="KW-0548">Nucleotidyltransferase</keyword>
<reference evidence="13" key="1">
    <citation type="journal article" date="2020" name="Fungal Divers.">
        <title>Resolving the Mortierellaceae phylogeny through synthesis of multi-gene phylogenetics and phylogenomics.</title>
        <authorList>
            <person name="Vandepol N."/>
            <person name="Liber J."/>
            <person name="Desiro A."/>
            <person name="Na H."/>
            <person name="Kennedy M."/>
            <person name="Barry K."/>
            <person name="Grigoriev I.V."/>
            <person name="Miller A.N."/>
            <person name="O'Donnell K."/>
            <person name="Stajich J.E."/>
            <person name="Bonito G."/>
        </authorList>
    </citation>
    <scope>NUCLEOTIDE SEQUENCE</scope>
    <source>
        <strain evidence="13">REB-010B</strain>
    </source>
</reference>
<evidence type="ECO:0000256" key="5">
    <source>
        <dbReference type="ARBA" id="ARBA00022695"/>
    </source>
</evidence>
<keyword evidence="7" id="KW-0594">Phospholipid biosynthesis</keyword>
<dbReference type="GO" id="GO:0004306">
    <property type="term" value="F:ethanolamine-phosphate cytidylyltransferase activity"/>
    <property type="evidence" value="ECO:0007669"/>
    <property type="project" value="UniProtKB-EC"/>
</dbReference>
<dbReference type="Proteomes" id="UP000738325">
    <property type="component" value="Unassembled WGS sequence"/>
</dbReference>
<comment type="similarity">
    <text evidence="2">Belongs to the cytidylyltransferase family.</text>
</comment>
<dbReference type="InterPro" id="IPR044608">
    <property type="entry name" value="Ect1/PCYT2"/>
</dbReference>
<dbReference type="NCBIfam" id="TIGR00125">
    <property type="entry name" value="cyt_tran_rel"/>
    <property type="match status" value="2"/>
</dbReference>
<dbReference type="PANTHER" id="PTHR45780:SF2">
    <property type="entry name" value="ETHANOLAMINE-PHOSPHATE CYTIDYLYLTRANSFERASE"/>
    <property type="match status" value="1"/>
</dbReference>
<dbReference type="AlphaFoldDB" id="A0A9P6RVU1"/>
<dbReference type="CDD" id="cd02173">
    <property type="entry name" value="ECT"/>
    <property type="match status" value="1"/>
</dbReference>
<feature type="domain" description="Cytidyltransferase-like" evidence="12">
    <location>
        <begin position="230"/>
        <end position="327"/>
    </location>
</feature>
<dbReference type="PANTHER" id="PTHR45780">
    <property type="entry name" value="ETHANOLAMINE-PHOSPHATE CYTIDYLYLTRANSFERASE"/>
    <property type="match status" value="1"/>
</dbReference>
<dbReference type="EMBL" id="JAAAIP010000028">
    <property type="protein sequence ID" value="KAG0328792.1"/>
    <property type="molecule type" value="Genomic_DNA"/>
</dbReference>
<accession>A0A9P6RVU1</accession>
<comment type="pathway">
    <text evidence="9">Phospholipid metabolism; phosphatidylethanolamine biosynthesis; phosphatidylethanolamine from ethanolamine: step 2/3.</text>
</comment>
<comment type="pathway">
    <text evidence="1">Lipid metabolism.</text>
</comment>
<feature type="domain" description="Cytidyltransferase-like" evidence="12">
    <location>
        <begin position="18"/>
        <end position="141"/>
    </location>
</feature>
<dbReference type="EC" id="2.7.7.14" evidence="10"/>
<evidence type="ECO:0000256" key="7">
    <source>
        <dbReference type="ARBA" id="ARBA00023209"/>
    </source>
</evidence>
<evidence type="ECO:0000256" key="8">
    <source>
        <dbReference type="ARBA" id="ARBA00023264"/>
    </source>
</evidence>
<evidence type="ECO:0000313" key="14">
    <source>
        <dbReference type="Proteomes" id="UP000738325"/>
    </source>
</evidence>
<comment type="caution">
    <text evidence="13">The sequence shown here is derived from an EMBL/GenBank/DDBJ whole genome shotgun (WGS) entry which is preliminary data.</text>
</comment>
<gene>
    <name evidence="13" type="primary">PCYT2_1</name>
    <name evidence="13" type="ORF">BGZ99_004456</name>
</gene>
<dbReference type="InterPro" id="IPR041723">
    <property type="entry name" value="CCT"/>
</dbReference>
<dbReference type="SUPFAM" id="SSF52374">
    <property type="entry name" value="Nucleotidylyl transferase"/>
    <property type="match status" value="2"/>
</dbReference>
<evidence type="ECO:0000256" key="11">
    <source>
        <dbReference type="ARBA" id="ARBA00031473"/>
    </source>
</evidence>
<dbReference type="CDD" id="cd02174">
    <property type="entry name" value="CCT"/>
    <property type="match status" value="1"/>
</dbReference>
<protein>
    <recommendedName>
        <fullName evidence="10">ethanolamine-phosphate cytidylyltransferase</fullName>
        <ecNumber evidence="10">2.7.7.14</ecNumber>
    </recommendedName>
    <alternativeName>
        <fullName evidence="11">CTP:phosphoethanolamine cytidylyltransferase</fullName>
    </alternativeName>
</protein>
<evidence type="ECO:0000256" key="6">
    <source>
        <dbReference type="ARBA" id="ARBA00023098"/>
    </source>
</evidence>
<dbReference type="InterPro" id="IPR004821">
    <property type="entry name" value="Cyt_trans-like"/>
</dbReference>
<keyword evidence="4" id="KW-0808">Transferase</keyword>
<evidence type="ECO:0000256" key="10">
    <source>
        <dbReference type="ARBA" id="ARBA00024221"/>
    </source>
</evidence>
<evidence type="ECO:0000256" key="2">
    <source>
        <dbReference type="ARBA" id="ARBA00010101"/>
    </source>
</evidence>
<proteinExistence type="inferred from homology"/>
<dbReference type="GO" id="GO:0006646">
    <property type="term" value="P:phosphatidylethanolamine biosynthetic process"/>
    <property type="evidence" value="ECO:0007669"/>
    <property type="project" value="InterPro"/>
</dbReference>
<evidence type="ECO:0000256" key="4">
    <source>
        <dbReference type="ARBA" id="ARBA00022679"/>
    </source>
</evidence>
<dbReference type="Pfam" id="PF01467">
    <property type="entry name" value="CTP_transf_like"/>
    <property type="match status" value="2"/>
</dbReference>
<keyword evidence="8" id="KW-1208">Phospholipid metabolism</keyword>
<evidence type="ECO:0000259" key="12">
    <source>
        <dbReference type="Pfam" id="PF01467"/>
    </source>
</evidence>
<keyword evidence="3" id="KW-0444">Lipid biosynthesis</keyword>
<dbReference type="GO" id="GO:0005737">
    <property type="term" value="C:cytoplasm"/>
    <property type="evidence" value="ECO:0007669"/>
    <property type="project" value="TreeGrafter"/>
</dbReference>
<dbReference type="Gene3D" id="3.40.50.620">
    <property type="entry name" value="HUPs"/>
    <property type="match status" value="2"/>
</dbReference>
<evidence type="ECO:0000256" key="3">
    <source>
        <dbReference type="ARBA" id="ARBA00022516"/>
    </source>
</evidence>
<organism evidence="13 14">
    <name type="scientific">Dissophora globulifera</name>
    <dbReference type="NCBI Taxonomy" id="979702"/>
    <lineage>
        <taxon>Eukaryota</taxon>
        <taxon>Fungi</taxon>
        <taxon>Fungi incertae sedis</taxon>
        <taxon>Mucoromycota</taxon>
        <taxon>Mortierellomycotina</taxon>
        <taxon>Mortierellomycetes</taxon>
        <taxon>Mortierellales</taxon>
        <taxon>Mortierellaceae</taxon>
        <taxon>Dissophora</taxon>
    </lineage>
</organism>
<evidence type="ECO:0000256" key="9">
    <source>
        <dbReference type="ARBA" id="ARBA00024191"/>
    </source>
</evidence>
<name>A0A9P6RVU1_9FUNG</name>
<sequence length="370" mass="41039">MNSATTTRMPRKPIRIWVDGCYDVMHHGHFNSLRQAKAMGDIVVAGVHSDAEIMQHKGPPIMNEDERVEAVSACKWVDEVVPNAPYLTSLEWMDRYNCDFCVHGDDVSTLADGTDSYKHVKDVGRYRECRRTKGVSTTDLVSRMLLMTQDQSTNGRALDEASPGREAGAVQKMTTRHSNGINTSNGFHNDHNSHGDTDSTALQVLETARKVAQFSYSNQRTPQKGDKVVYVDGAFDLFHIGHIDFLRRASALGDFLVVGVHDDQTVRARKGAHHPLLSLHERVLSVLACRYVGDVVIGAPYGMTEEVLNGDYSVDFVARGHSPESEASLGDQDPYRLAKSRGIFVQLDEVPAHSVTTESIVHRILDNRAL</sequence>
<evidence type="ECO:0000256" key="1">
    <source>
        <dbReference type="ARBA" id="ARBA00005189"/>
    </source>
</evidence>
<keyword evidence="6" id="KW-0443">Lipid metabolism</keyword>
<dbReference type="InterPro" id="IPR014729">
    <property type="entry name" value="Rossmann-like_a/b/a_fold"/>
</dbReference>